<evidence type="ECO:0000313" key="2">
    <source>
        <dbReference type="EMBL" id="OWM67083.1"/>
    </source>
</evidence>
<organism evidence="2 4">
    <name type="scientific">Punica granatum</name>
    <name type="common">Pomegranate</name>
    <dbReference type="NCBI Taxonomy" id="22663"/>
    <lineage>
        <taxon>Eukaryota</taxon>
        <taxon>Viridiplantae</taxon>
        <taxon>Streptophyta</taxon>
        <taxon>Embryophyta</taxon>
        <taxon>Tracheophyta</taxon>
        <taxon>Spermatophyta</taxon>
        <taxon>Magnoliopsida</taxon>
        <taxon>eudicotyledons</taxon>
        <taxon>Gunneridae</taxon>
        <taxon>Pentapetalae</taxon>
        <taxon>rosids</taxon>
        <taxon>malvids</taxon>
        <taxon>Myrtales</taxon>
        <taxon>Lythraceae</taxon>
        <taxon>Punica</taxon>
    </lineage>
</organism>
<sequence>MPNLPAFLRSHAREGAGTSKRRDTKKLSSKFRSFSDMEASVSSDSVARRVDSVESRTLLTDLDMTAEMHVR</sequence>
<feature type="region of interest" description="Disordered" evidence="1">
    <location>
        <begin position="1"/>
        <end position="29"/>
    </location>
</feature>
<protein>
    <submittedName>
        <fullName evidence="2">Uncharacterized protein</fullName>
    </submittedName>
</protein>
<comment type="caution">
    <text evidence="2">The sequence shown here is derived from an EMBL/GenBank/DDBJ whole genome shotgun (WGS) entry which is preliminary data.</text>
</comment>
<dbReference type="EMBL" id="MTKT01005400">
    <property type="protein sequence ID" value="OWM67083.1"/>
    <property type="molecule type" value="Genomic_DNA"/>
</dbReference>
<evidence type="ECO:0000313" key="3">
    <source>
        <dbReference type="EMBL" id="OWM76137.1"/>
    </source>
</evidence>
<proteinExistence type="predicted"/>
<reference evidence="2" key="2">
    <citation type="submission" date="2017-06" db="EMBL/GenBank/DDBJ databases">
        <title>The pomegranate genome and the genomics of punicalagin biosynthesis.</title>
        <authorList>
            <person name="Xu C."/>
        </authorList>
    </citation>
    <scope>NUCLEOTIDE SEQUENCE [LARGE SCALE GENOMIC DNA]</scope>
    <source>
        <tissue evidence="2">Fresh leaf</tissue>
    </source>
</reference>
<reference evidence="4" key="1">
    <citation type="journal article" date="2017" name="Plant J.">
        <title>The pomegranate (Punica granatum L.) genome and the genomics of punicalagin biosynthesis.</title>
        <authorList>
            <person name="Qin G."/>
            <person name="Xu C."/>
            <person name="Ming R."/>
            <person name="Tang H."/>
            <person name="Guyot R."/>
            <person name="Kramer E.M."/>
            <person name="Hu Y."/>
            <person name="Yi X."/>
            <person name="Qi Y."/>
            <person name="Xu X."/>
            <person name="Gao Z."/>
            <person name="Pan H."/>
            <person name="Jian J."/>
            <person name="Tian Y."/>
            <person name="Yue Z."/>
            <person name="Xu Y."/>
        </authorList>
    </citation>
    <scope>NUCLEOTIDE SEQUENCE [LARGE SCALE GENOMIC DNA]</scope>
    <source>
        <strain evidence="4">cv. Dabenzi</strain>
    </source>
</reference>
<dbReference type="AlphaFoldDB" id="A0A218W3G0"/>
<evidence type="ECO:0000256" key="1">
    <source>
        <dbReference type="SAM" id="MobiDB-lite"/>
    </source>
</evidence>
<evidence type="ECO:0000313" key="4">
    <source>
        <dbReference type="Proteomes" id="UP000197138"/>
    </source>
</evidence>
<name>A0A218W3G0_PUNGR</name>
<gene>
    <name evidence="2" type="ORF">CDL15_Pgr000535</name>
    <name evidence="3" type="ORF">CDL15_Pgr009783</name>
</gene>
<accession>A0A218W3G0</accession>
<dbReference type="Proteomes" id="UP000197138">
    <property type="component" value="Unassembled WGS sequence"/>
</dbReference>
<dbReference type="EMBL" id="MTKT01003224">
    <property type="protein sequence ID" value="OWM76137.1"/>
    <property type="molecule type" value="Genomic_DNA"/>
</dbReference>